<dbReference type="InterPro" id="IPR050109">
    <property type="entry name" value="HTH-type_TetR-like_transc_reg"/>
</dbReference>
<reference evidence="4 5" key="1">
    <citation type="submission" date="2020-03" db="EMBL/GenBank/DDBJ databases">
        <title>Propioniciclava sp. nov., isolated from Hydrophilus acuminatus.</title>
        <authorList>
            <person name="Hyun D.-W."/>
            <person name="Bae J.-W."/>
        </authorList>
    </citation>
    <scope>NUCLEOTIDE SEQUENCE [LARGE SCALE GENOMIC DNA]</scope>
    <source>
        <strain evidence="4 5">HDW11</strain>
    </source>
</reference>
<proteinExistence type="predicted"/>
<dbReference type="GO" id="GO:0003700">
    <property type="term" value="F:DNA-binding transcription factor activity"/>
    <property type="evidence" value="ECO:0007669"/>
    <property type="project" value="TreeGrafter"/>
</dbReference>
<protein>
    <submittedName>
        <fullName evidence="4">TetR/AcrR family transcriptional regulator</fullName>
    </submittedName>
</protein>
<dbReference type="RefSeq" id="WP_166232003.1">
    <property type="nucleotide sequence ID" value="NZ_CP049865.1"/>
</dbReference>
<evidence type="ECO:0000256" key="2">
    <source>
        <dbReference type="PROSITE-ProRule" id="PRU00335"/>
    </source>
</evidence>
<accession>A0A6G7Y3X2</accession>
<sequence>MPRISAPTVAEHRSAQRAALVRAAVEILLADGVAAAVPRAVCERAGLSRTSFYDYFPSRDDLLIAVAIDAFDAWDREIEAALAAAPADGRLRTYVEQTLAMVADGKHQLANALREAQFAPSHLEDLMTLHDALVRPLVQVLAEQGVPAPERHAQYVNGLIGAAIAGVEHGLDPAVAAREVTAILAGGLGSPAAEG</sequence>
<dbReference type="PANTHER" id="PTHR30055:SF226">
    <property type="entry name" value="HTH-TYPE TRANSCRIPTIONAL REGULATOR PKSA"/>
    <property type="match status" value="1"/>
</dbReference>
<evidence type="ECO:0000256" key="1">
    <source>
        <dbReference type="ARBA" id="ARBA00023125"/>
    </source>
</evidence>
<dbReference type="InterPro" id="IPR001647">
    <property type="entry name" value="HTH_TetR"/>
</dbReference>
<dbReference type="GO" id="GO:0000976">
    <property type="term" value="F:transcription cis-regulatory region binding"/>
    <property type="evidence" value="ECO:0007669"/>
    <property type="project" value="TreeGrafter"/>
</dbReference>
<dbReference type="SUPFAM" id="SSF46689">
    <property type="entry name" value="Homeodomain-like"/>
    <property type="match status" value="1"/>
</dbReference>
<keyword evidence="5" id="KW-1185">Reference proteome</keyword>
<evidence type="ECO:0000313" key="5">
    <source>
        <dbReference type="Proteomes" id="UP000501058"/>
    </source>
</evidence>
<dbReference type="Gene3D" id="1.10.10.60">
    <property type="entry name" value="Homeodomain-like"/>
    <property type="match status" value="1"/>
</dbReference>
<keyword evidence="1 2" id="KW-0238">DNA-binding</keyword>
<name>A0A6G7Y3X2_9ACTN</name>
<evidence type="ECO:0000259" key="3">
    <source>
        <dbReference type="PROSITE" id="PS50977"/>
    </source>
</evidence>
<evidence type="ECO:0000313" key="4">
    <source>
        <dbReference type="EMBL" id="QIK71520.1"/>
    </source>
</evidence>
<gene>
    <name evidence="4" type="ORF">G7070_03515</name>
</gene>
<dbReference type="PANTHER" id="PTHR30055">
    <property type="entry name" value="HTH-TYPE TRANSCRIPTIONAL REGULATOR RUTR"/>
    <property type="match status" value="1"/>
</dbReference>
<dbReference type="PROSITE" id="PS50977">
    <property type="entry name" value="HTH_TETR_2"/>
    <property type="match status" value="1"/>
</dbReference>
<organism evidence="4 5">
    <name type="scientific">Propioniciclava coleopterorum</name>
    <dbReference type="NCBI Taxonomy" id="2714937"/>
    <lineage>
        <taxon>Bacteria</taxon>
        <taxon>Bacillati</taxon>
        <taxon>Actinomycetota</taxon>
        <taxon>Actinomycetes</taxon>
        <taxon>Propionibacteriales</taxon>
        <taxon>Propionibacteriaceae</taxon>
        <taxon>Propioniciclava</taxon>
    </lineage>
</organism>
<feature type="domain" description="HTH tetR-type" evidence="3">
    <location>
        <begin position="14"/>
        <end position="74"/>
    </location>
</feature>
<dbReference type="InterPro" id="IPR009057">
    <property type="entry name" value="Homeodomain-like_sf"/>
</dbReference>
<dbReference type="EMBL" id="CP049865">
    <property type="protein sequence ID" value="QIK71520.1"/>
    <property type="molecule type" value="Genomic_DNA"/>
</dbReference>
<dbReference type="Gene3D" id="1.10.357.10">
    <property type="entry name" value="Tetracycline Repressor, domain 2"/>
    <property type="match status" value="1"/>
</dbReference>
<dbReference type="KEGG" id="prv:G7070_03515"/>
<feature type="DNA-binding region" description="H-T-H motif" evidence="2">
    <location>
        <begin position="37"/>
        <end position="56"/>
    </location>
</feature>
<dbReference type="AlphaFoldDB" id="A0A6G7Y3X2"/>
<dbReference type="Pfam" id="PF00440">
    <property type="entry name" value="TetR_N"/>
    <property type="match status" value="1"/>
</dbReference>
<dbReference type="Proteomes" id="UP000501058">
    <property type="component" value="Chromosome"/>
</dbReference>
<dbReference type="PRINTS" id="PR00455">
    <property type="entry name" value="HTHTETR"/>
</dbReference>